<dbReference type="GO" id="GO:0005886">
    <property type="term" value="C:plasma membrane"/>
    <property type="evidence" value="ECO:0007669"/>
    <property type="project" value="UniProtKB-SubCell"/>
</dbReference>
<evidence type="ECO:0000313" key="8">
    <source>
        <dbReference type="EMBL" id="MCP2371831.1"/>
    </source>
</evidence>
<dbReference type="PANTHER" id="PTHR30482">
    <property type="entry name" value="HIGH-AFFINITY BRANCHED-CHAIN AMINO ACID TRANSPORT SYSTEM PERMEASE"/>
    <property type="match status" value="1"/>
</dbReference>
<accession>A0A9X2KCX6</accession>
<feature type="compositionally biased region" description="Pro residues" evidence="6">
    <location>
        <begin position="20"/>
        <end position="29"/>
    </location>
</feature>
<keyword evidence="3 7" id="KW-0812">Transmembrane</keyword>
<keyword evidence="4 7" id="KW-1133">Transmembrane helix</keyword>
<feature type="transmembrane region" description="Helical" evidence="7">
    <location>
        <begin position="291"/>
        <end position="310"/>
    </location>
</feature>
<evidence type="ECO:0000256" key="1">
    <source>
        <dbReference type="ARBA" id="ARBA00004651"/>
    </source>
</evidence>
<feature type="transmembrane region" description="Helical" evidence="7">
    <location>
        <begin position="114"/>
        <end position="132"/>
    </location>
</feature>
<feature type="transmembrane region" description="Helical" evidence="7">
    <location>
        <begin position="316"/>
        <end position="341"/>
    </location>
</feature>
<feature type="region of interest" description="Disordered" evidence="6">
    <location>
        <begin position="1"/>
        <end position="29"/>
    </location>
</feature>
<feature type="transmembrane region" description="Helical" evidence="7">
    <location>
        <begin position="139"/>
        <end position="160"/>
    </location>
</feature>
<evidence type="ECO:0000256" key="6">
    <source>
        <dbReference type="SAM" id="MobiDB-lite"/>
    </source>
</evidence>
<dbReference type="InterPro" id="IPR043428">
    <property type="entry name" value="LivM-like"/>
</dbReference>
<dbReference type="AlphaFoldDB" id="A0A9X2KCX6"/>
<reference evidence="8" key="1">
    <citation type="submission" date="2022-06" db="EMBL/GenBank/DDBJ databases">
        <title>Sequencing the genomes of 1000 actinobacteria strains.</title>
        <authorList>
            <person name="Klenk H.-P."/>
        </authorList>
    </citation>
    <scope>NUCLEOTIDE SEQUENCE</scope>
    <source>
        <strain evidence="8">DSM 22016</strain>
    </source>
</reference>
<evidence type="ECO:0000256" key="3">
    <source>
        <dbReference type="ARBA" id="ARBA00022692"/>
    </source>
</evidence>
<evidence type="ECO:0000256" key="7">
    <source>
        <dbReference type="SAM" id="Phobius"/>
    </source>
</evidence>
<feature type="region of interest" description="Disordered" evidence="6">
    <location>
        <begin position="355"/>
        <end position="378"/>
    </location>
</feature>
<keyword evidence="2" id="KW-1003">Cell membrane</keyword>
<feature type="transmembrane region" description="Helical" evidence="7">
    <location>
        <begin position="36"/>
        <end position="55"/>
    </location>
</feature>
<dbReference type="InterPro" id="IPR001851">
    <property type="entry name" value="ABC_transp_permease"/>
</dbReference>
<dbReference type="OrthoDB" id="9814461at2"/>
<dbReference type="CDD" id="cd06581">
    <property type="entry name" value="TM_PBP1_LivM_like"/>
    <property type="match status" value="1"/>
</dbReference>
<dbReference type="PANTHER" id="PTHR30482:SF10">
    <property type="entry name" value="HIGH-AFFINITY BRANCHED-CHAIN AMINO ACID TRANSPORT PROTEIN BRAE"/>
    <property type="match status" value="1"/>
</dbReference>
<dbReference type="Pfam" id="PF02653">
    <property type="entry name" value="BPD_transp_2"/>
    <property type="match status" value="1"/>
</dbReference>
<dbReference type="RefSeq" id="WP_156998008.1">
    <property type="nucleotide sequence ID" value="NZ_BAAANU010000003.1"/>
</dbReference>
<comment type="caution">
    <text evidence="8">The sequence shown here is derived from an EMBL/GenBank/DDBJ whole genome shotgun (WGS) entry which is preliminary data.</text>
</comment>
<organism evidence="8 9">
    <name type="scientific">Agromyces terreus</name>
    <dbReference type="NCBI Taxonomy" id="424795"/>
    <lineage>
        <taxon>Bacteria</taxon>
        <taxon>Bacillati</taxon>
        <taxon>Actinomycetota</taxon>
        <taxon>Actinomycetes</taxon>
        <taxon>Micrococcales</taxon>
        <taxon>Microbacteriaceae</taxon>
        <taxon>Agromyces</taxon>
    </lineage>
</organism>
<sequence length="378" mass="39318">MSAQIAVPNRSDHREAVRPPSAPNGGPPVRPAAARVSFWLGVVAALLAAVVPFVVSDYDLFNLSRVAAVAIGVASLNLLTGFSGQVSLGQGAIFGIGGYAAMMSMRFIEMPAWAALLVAIAVGGVVGLVIGLPATRMGGFNLGLLTIVIAALFPVLLYRFSDFTGGQAGVTLSAPALPSPTEALTDAQWLYLVVLALLLATIAFLNRLVGRRTGRALSLIRAGRILAVSSGVDTHLVKLQLFVISSMIAAFGGAIFAFVLGLVVPESYPLIFSITILVASVVGGSRSWVGAILGAALVVYLPSITSSVIPGEASAYLAQLVFAVVLGVCVIVAPNGIAGGIRRLAIWMRRRSRARRSPRTAPTASPMPETTPDREEPR</sequence>
<protein>
    <submittedName>
        <fullName evidence="8">Branched-chain amino acid transport system permease protein</fullName>
    </submittedName>
</protein>
<keyword evidence="9" id="KW-1185">Reference proteome</keyword>
<dbReference type="EMBL" id="JAMZDY010000001">
    <property type="protein sequence ID" value="MCP2371831.1"/>
    <property type="molecule type" value="Genomic_DNA"/>
</dbReference>
<gene>
    <name evidence="8" type="ORF">BJ978_002507</name>
</gene>
<evidence type="ECO:0000256" key="5">
    <source>
        <dbReference type="ARBA" id="ARBA00023136"/>
    </source>
</evidence>
<feature type="transmembrane region" description="Helical" evidence="7">
    <location>
        <begin position="267"/>
        <end position="284"/>
    </location>
</feature>
<evidence type="ECO:0000256" key="2">
    <source>
        <dbReference type="ARBA" id="ARBA00022475"/>
    </source>
</evidence>
<evidence type="ECO:0000256" key="4">
    <source>
        <dbReference type="ARBA" id="ARBA00022989"/>
    </source>
</evidence>
<feature type="transmembrane region" description="Helical" evidence="7">
    <location>
        <begin position="239"/>
        <end position="261"/>
    </location>
</feature>
<comment type="subcellular location">
    <subcellularLocation>
        <location evidence="1">Cell membrane</location>
        <topology evidence="1">Multi-pass membrane protein</topology>
    </subcellularLocation>
</comment>
<dbReference type="GO" id="GO:0015658">
    <property type="term" value="F:branched-chain amino acid transmembrane transporter activity"/>
    <property type="evidence" value="ECO:0007669"/>
    <property type="project" value="InterPro"/>
</dbReference>
<keyword evidence="5 7" id="KW-0472">Membrane</keyword>
<feature type="transmembrane region" description="Helical" evidence="7">
    <location>
        <begin position="189"/>
        <end position="209"/>
    </location>
</feature>
<dbReference type="Proteomes" id="UP001139722">
    <property type="component" value="Unassembled WGS sequence"/>
</dbReference>
<proteinExistence type="predicted"/>
<name>A0A9X2KCX6_9MICO</name>
<evidence type="ECO:0000313" key="9">
    <source>
        <dbReference type="Proteomes" id="UP001139722"/>
    </source>
</evidence>